<dbReference type="HOGENOM" id="CLU_2916989_0_0_4"/>
<evidence type="ECO:0000313" key="2">
    <source>
        <dbReference type="Proteomes" id="UP000001693"/>
    </source>
</evidence>
<protein>
    <submittedName>
        <fullName evidence="1">Uncharacterized protein</fullName>
    </submittedName>
</protein>
<name>B1Y423_LEPCP</name>
<reference evidence="1 2" key="1">
    <citation type="submission" date="2008-03" db="EMBL/GenBank/DDBJ databases">
        <title>Complete sequence of Leptothrix cholodnii SP-6.</title>
        <authorList>
            <consortium name="US DOE Joint Genome Institute"/>
            <person name="Copeland A."/>
            <person name="Lucas S."/>
            <person name="Lapidus A."/>
            <person name="Glavina del Rio T."/>
            <person name="Dalin E."/>
            <person name="Tice H."/>
            <person name="Bruce D."/>
            <person name="Goodwin L."/>
            <person name="Pitluck S."/>
            <person name="Chertkov O."/>
            <person name="Brettin T."/>
            <person name="Detter J.C."/>
            <person name="Han C."/>
            <person name="Kuske C.R."/>
            <person name="Schmutz J."/>
            <person name="Larimer F."/>
            <person name="Land M."/>
            <person name="Hauser L."/>
            <person name="Kyrpides N."/>
            <person name="Lykidis A."/>
            <person name="Emerson D."/>
            <person name="Richardson P."/>
        </authorList>
    </citation>
    <scope>NUCLEOTIDE SEQUENCE [LARGE SCALE GENOMIC DNA]</scope>
    <source>
        <strain evidence="2">ATCC 51168 / LMG 8142 / SP-6</strain>
    </source>
</reference>
<dbReference type="InterPro" id="IPR021505">
    <property type="entry name" value="Phage_B3_Orf6"/>
</dbReference>
<dbReference type="Pfam" id="PF11363">
    <property type="entry name" value="DUF3164"/>
    <property type="match status" value="1"/>
</dbReference>
<dbReference type="AlphaFoldDB" id="B1Y423"/>
<sequence length="61" mass="6677">MTETTIPTIPAGYKQDAKGRLVPEGQIKPVDLMRDQLVHDIADGAKNLSAILATFKRIVMV</sequence>
<dbReference type="Proteomes" id="UP000001693">
    <property type="component" value="Chromosome"/>
</dbReference>
<evidence type="ECO:0000313" key="1">
    <source>
        <dbReference type="EMBL" id="ACB34545.1"/>
    </source>
</evidence>
<organism evidence="1 2">
    <name type="scientific">Leptothrix cholodnii (strain ATCC 51168 / LMG 8142 / SP-6)</name>
    <name type="common">Leptothrix discophora (strain SP-6)</name>
    <dbReference type="NCBI Taxonomy" id="395495"/>
    <lineage>
        <taxon>Bacteria</taxon>
        <taxon>Pseudomonadati</taxon>
        <taxon>Pseudomonadota</taxon>
        <taxon>Betaproteobacteria</taxon>
        <taxon>Burkholderiales</taxon>
        <taxon>Sphaerotilaceae</taxon>
        <taxon>Leptothrix</taxon>
    </lineage>
</organism>
<gene>
    <name evidence="1" type="ordered locus">Lcho_2279</name>
</gene>
<keyword evidence="2" id="KW-1185">Reference proteome</keyword>
<dbReference type="RefSeq" id="WP_012347305.1">
    <property type="nucleotide sequence ID" value="NC_010524.1"/>
</dbReference>
<dbReference type="KEGG" id="lch:Lcho_2279"/>
<dbReference type="EMBL" id="CP001013">
    <property type="protein sequence ID" value="ACB34545.1"/>
    <property type="molecule type" value="Genomic_DNA"/>
</dbReference>
<accession>B1Y423</accession>
<proteinExistence type="predicted"/>
<dbReference type="STRING" id="395495.Lcho_2279"/>